<name>A0A7T8KCR4_CALRO</name>
<keyword evidence="2" id="KW-1185">Reference proteome</keyword>
<dbReference type="EMBL" id="CP045893">
    <property type="protein sequence ID" value="QQP53506.1"/>
    <property type="molecule type" value="Genomic_DNA"/>
</dbReference>
<gene>
    <name evidence="1" type="ORF">FKW44_006010</name>
</gene>
<protein>
    <submittedName>
        <fullName evidence="1">Latrophilin3like</fullName>
    </submittedName>
</protein>
<evidence type="ECO:0000313" key="1">
    <source>
        <dbReference type="EMBL" id="QQP53506.1"/>
    </source>
</evidence>
<accession>A0A7T8KCR4</accession>
<sequence length="91" mass="10313">MCKQQQAVIFQPQNDYDLRRIGEYLLSQSDAYAAWIYPSEVVSQGDVLTDEAITCKAVISPKFAIDIRMDTSEEKGSLHKSYPFPVVKIIL</sequence>
<dbReference type="AlphaFoldDB" id="A0A7T8KCR4"/>
<dbReference type="Proteomes" id="UP000595437">
    <property type="component" value="Chromosome 4"/>
</dbReference>
<reference evidence="2" key="1">
    <citation type="submission" date="2021-01" db="EMBL/GenBank/DDBJ databases">
        <title>Caligus Genome Assembly.</title>
        <authorList>
            <person name="Gallardo-Escarate C."/>
        </authorList>
    </citation>
    <scope>NUCLEOTIDE SEQUENCE [LARGE SCALE GENOMIC DNA]</scope>
</reference>
<evidence type="ECO:0000313" key="2">
    <source>
        <dbReference type="Proteomes" id="UP000595437"/>
    </source>
</evidence>
<organism evidence="1 2">
    <name type="scientific">Caligus rogercresseyi</name>
    <name type="common">Sea louse</name>
    <dbReference type="NCBI Taxonomy" id="217165"/>
    <lineage>
        <taxon>Eukaryota</taxon>
        <taxon>Metazoa</taxon>
        <taxon>Ecdysozoa</taxon>
        <taxon>Arthropoda</taxon>
        <taxon>Crustacea</taxon>
        <taxon>Multicrustacea</taxon>
        <taxon>Hexanauplia</taxon>
        <taxon>Copepoda</taxon>
        <taxon>Siphonostomatoida</taxon>
        <taxon>Caligidae</taxon>
        <taxon>Caligus</taxon>
    </lineage>
</organism>
<proteinExistence type="predicted"/>